<dbReference type="InterPro" id="IPR050109">
    <property type="entry name" value="HTH-type_TetR-like_transc_reg"/>
</dbReference>
<dbReference type="Proteomes" id="UP000424673">
    <property type="component" value="Plasmid unnamed2"/>
</dbReference>
<dbReference type="SUPFAM" id="SSF48498">
    <property type="entry name" value="Tetracyclin repressor-like, C-terminal domain"/>
    <property type="match status" value="1"/>
</dbReference>
<dbReference type="KEGG" id="mros:EHO51_20060"/>
<keyword evidence="2 4" id="KW-0238">DNA-binding</keyword>
<reference evidence="7 9" key="2">
    <citation type="journal article" date="2021" name="AMB Express">
        <title>Isolation and characterisation of Methylocystis spp. for poly-3-hydroxybutyrate production using waste methane feedstocks.</title>
        <authorList>
            <person name="Rumah B.L."/>
            <person name="Stead C.E."/>
            <person name="Claxton Stevens B.H."/>
            <person name="Minton N.P."/>
            <person name="Grosse-Honebrink A."/>
            <person name="Zhang Y."/>
        </authorList>
    </citation>
    <scope>NUCLEOTIDE SEQUENCE [LARGE SCALE GENOMIC DNA]</scope>
    <source>
        <strain evidence="7 9">BRCS1</strain>
        <plasmid evidence="7 9">unnamed2</plasmid>
    </source>
</reference>
<evidence type="ECO:0000259" key="5">
    <source>
        <dbReference type="PROSITE" id="PS50977"/>
    </source>
</evidence>
<dbReference type="InterPro" id="IPR036271">
    <property type="entry name" value="Tet_transcr_reg_TetR-rel_C_sf"/>
</dbReference>
<evidence type="ECO:0000256" key="4">
    <source>
        <dbReference type="PROSITE-ProRule" id="PRU00335"/>
    </source>
</evidence>
<reference evidence="6 8" key="1">
    <citation type="submission" date="2018-11" db="EMBL/GenBank/DDBJ databases">
        <title>Genome squencing of methanotrophic bacteria isolated from alkaline groundwater in Korea.</title>
        <authorList>
            <person name="Nguyen L.N."/>
        </authorList>
    </citation>
    <scope>NUCLEOTIDE SEQUENCE [LARGE SCALE GENOMIC DNA]</scope>
    <source>
        <strain evidence="6 8">GW6</strain>
        <plasmid evidence="8">pgw6_2</plasmid>
        <plasmid evidence="6">pGW6_2</plasmid>
    </source>
</reference>
<dbReference type="PANTHER" id="PTHR30055:SF234">
    <property type="entry name" value="HTH-TYPE TRANSCRIPTIONAL REGULATOR BETI"/>
    <property type="match status" value="1"/>
</dbReference>
<dbReference type="Proteomes" id="UP000273982">
    <property type="component" value="Plasmid pGW6_2"/>
</dbReference>
<protein>
    <submittedName>
        <fullName evidence="6">TetR/AcrR family transcriptional regulator</fullName>
    </submittedName>
</protein>
<geneLocation type="plasmid" evidence="7 9">
    <name>unnamed2</name>
</geneLocation>
<proteinExistence type="predicted"/>
<sequence>MQSKYLPAEERRSLTVEAVVVLSGAQNPSEITTAAIAKHMNVTQGALFRHFPTKDAIWEAVMEWVTNRLLDRIDHAAEGACSPMDGLRAMFMSHIEFVIEYPGVPRMMFGELQRAEAAPATKIARMLIKRYAERLAKKLEEAKAAGEAANDLDTHAAAILFIGMIQGLVMQSLLSGDIKGVRTHAHGVLGIYLRGVKSGASDAETLNARTPRGKIRR</sequence>
<evidence type="ECO:0000313" key="8">
    <source>
        <dbReference type="Proteomes" id="UP000273982"/>
    </source>
</evidence>
<feature type="domain" description="HTH tetR-type" evidence="5">
    <location>
        <begin position="9"/>
        <end position="69"/>
    </location>
</feature>
<dbReference type="SUPFAM" id="SSF46689">
    <property type="entry name" value="Homeodomain-like"/>
    <property type="match status" value="1"/>
</dbReference>
<dbReference type="RefSeq" id="WP_109026902.1">
    <property type="nucleotide sequence ID" value="NZ_CP034088.1"/>
</dbReference>
<geneLocation type="plasmid" evidence="6">
    <name>pGW6_2</name>
</geneLocation>
<accession>A0A3G8MAR7</accession>
<feature type="DNA-binding region" description="H-T-H motif" evidence="4">
    <location>
        <begin position="32"/>
        <end position="51"/>
    </location>
</feature>
<dbReference type="EMBL" id="CP034088">
    <property type="protein sequence ID" value="AZG79089.1"/>
    <property type="molecule type" value="Genomic_DNA"/>
</dbReference>
<evidence type="ECO:0000313" key="7">
    <source>
        <dbReference type="EMBL" id="QGM95885.1"/>
    </source>
</evidence>
<dbReference type="Gene3D" id="1.10.357.10">
    <property type="entry name" value="Tetracycline Repressor, domain 2"/>
    <property type="match status" value="1"/>
</dbReference>
<dbReference type="PROSITE" id="PS50977">
    <property type="entry name" value="HTH_TETR_2"/>
    <property type="match status" value="1"/>
</dbReference>
<evidence type="ECO:0000313" key="9">
    <source>
        <dbReference type="Proteomes" id="UP000424673"/>
    </source>
</evidence>
<evidence type="ECO:0000256" key="1">
    <source>
        <dbReference type="ARBA" id="ARBA00023015"/>
    </source>
</evidence>
<keyword evidence="1" id="KW-0805">Transcription regulation</keyword>
<dbReference type="Pfam" id="PF00440">
    <property type="entry name" value="TetR_N"/>
    <property type="match status" value="1"/>
</dbReference>
<geneLocation type="plasmid" evidence="8">
    <name>pgw6_2</name>
</geneLocation>
<dbReference type="InterPro" id="IPR009057">
    <property type="entry name" value="Homeodomain-like_sf"/>
</dbReference>
<keyword evidence="6" id="KW-0614">Plasmid</keyword>
<dbReference type="GO" id="GO:0003700">
    <property type="term" value="F:DNA-binding transcription factor activity"/>
    <property type="evidence" value="ECO:0007669"/>
    <property type="project" value="TreeGrafter"/>
</dbReference>
<organism evidence="6 8">
    <name type="scientific">Methylocystis rosea</name>
    <dbReference type="NCBI Taxonomy" id="173366"/>
    <lineage>
        <taxon>Bacteria</taxon>
        <taxon>Pseudomonadati</taxon>
        <taxon>Pseudomonadota</taxon>
        <taxon>Alphaproteobacteria</taxon>
        <taxon>Hyphomicrobiales</taxon>
        <taxon>Methylocystaceae</taxon>
        <taxon>Methylocystis</taxon>
    </lineage>
</organism>
<keyword evidence="3" id="KW-0804">Transcription</keyword>
<dbReference type="InterPro" id="IPR011075">
    <property type="entry name" value="TetR_C"/>
</dbReference>
<gene>
    <name evidence="6" type="ORF">EHO51_20060</name>
    <name evidence="7" type="ORF">F7D13_17465</name>
</gene>
<dbReference type="GO" id="GO:0000976">
    <property type="term" value="F:transcription cis-regulatory region binding"/>
    <property type="evidence" value="ECO:0007669"/>
    <property type="project" value="TreeGrafter"/>
</dbReference>
<evidence type="ECO:0000313" key="6">
    <source>
        <dbReference type="EMBL" id="AZG79089.1"/>
    </source>
</evidence>
<dbReference type="InterPro" id="IPR001647">
    <property type="entry name" value="HTH_TetR"/>
</dbReference>
<dbReference type="AlphaFoldDB" id="A0A3G8MAR7"/>
<evidence type="ECO:0000256" key="2">
    <source>
        <dbReference type="ARBA" id="ARBA00023125"/>
    </source>
</evidence>
<dbReference type="Pfam" id="PF16925">
    <property type="entry name" value="TetR_C_13"/>
    <property type="match status" value="1"/>
</dbReference>
<name>A0A3G8MAR7_9HYPH</name>
<keyword evidence="9" id="KW-1185">Reference proteome</keyword>
<dbReference type="EMBL" id="CP044330">
    <property type="protein sequence ID" value="QGM95885.1"/>
    <property type="molecule type" value="Genomic_DNA"/>
</dbReference>
<evidence type="ECO:0000256" key="3">
    <source>
        <dbReference type="ARBA" id="ARBA00023163"/>
    </source>
</evidence>
<dbReference type="PANTHER" id="PTHR30055">
    <property type="entry name" value="HTH-TYPE TRANSCRIPTIONAL REGULATOR RUTR"/>
    <property type="match status" value="1"/>
</dbReference>